<accession>A0A839EQT8</accession>
<protein>
    <recommendedName>
        <fullName evidence="3">DUF155 domain-containing protein</fullName>
    </recommendedName>
</protein>
<dbReference type="RefSeq" id="WP_310735134.1">
    <property type="nucleotide sequence ID" value="NZ_JACGXL010000001.1"/>
</dbReference>
<sequence>MTDVVVRRGEILALRLFDVAYSIDLASAEALCVTHAKARSDRSRLSQASEKAIAFGDPPVLLRLGTIELAIGGALAIAHASVRLYDFGAVALTLRIPVADEAWLAFERRVEAVQEAIGPAASATVWRDVLERTLAIVAAALERPSPATLQEDYLIAVVHELAEPLSAAALQQQVDLAVLLSGERRRLAAGEKRELLKQSYSYFDDDLVVLTWDRAFIYDPEGHPDVADVIEVANAQLLEFRYYDELLDAELPRMYDQVEAARRGRPSFAAPRFARLARSLYTLVAEVTELTEKVDNALQVTEDVYLARIYSSALDLFRVPKLVAAVDRKLAIVRDTYTALYEEASSSRAELLELAIVVLIVIEIILGIARL</sequence>
<name>A0A839EQT8_9GAMM</name>
<reference evidence="1 2" key="1">
    <citation type="submission" date="2020-07" db="EMBL/GenBank/DDBJ databases">
        <title>Genomic Encyclopedia of Type Strains, Phase IV (KMG-V): Genome sequencing to study the core and pangenomes of soil and plant-associated prokaryotes.</title>
        <authorList>
            <person name="Whitman W."/>
        </authorList>
    </citation>
    <scope>NUCLEOTIDE SEQUENCE [LARGE SCALE GENOMIC DNA]</scope>
    <source>
        <strain evidence="1 2">RH2WT43</strain>
    </source>
</reference>
<gene>
    <name evidence="1" type="ORF">FHW12_000888</name>
</gene>
<dbReference type="Proteomes" id="UP000550401">
    <property type="component" value="Unassembled WGS sequence"/>
</dbReference>
<organism evidence="1 2">
    <name type="scientific">Dokdonella fugitiva</name>
    <dbReference type="NCBI Taxonomy" id="328517"/>
    <lineage>
        <taxon>Bacteria</taxon>
        <taxon>Pseudomonadati</taxon>
        <taxon>Pseudomonadota</taxon>
        <taxon>Gammaproteobacteria</taxon>
        <taxon>Lysobacterales</taxon>
        <taxon>Rhodanobacteraceae</taxon>
        <taxon>Dokdonella</taxon>
    </lineage>
</organism>
<dbReference type="EMBL" id="JACGXL010000001">
    <property type="protein sequence ID" value="MBA8886697.1"/>
    <property type="molecule type" value="Genomic_DNA"/>
</dbReference>
<evidence type="ECO:0008006" key="3">
    <source>
        <dbReference type="Google" id="ProtNLM"/>
    </source>
</evidence>
<proteinExistence type="predicted"/>
<keyword evidence="2" id="KW-1185">Reference proteome</keyword>
<evidence type="ECO:0000313" key="2">
    <source>
        <dbReference type="Proteomes" id="UP000550401"/>
    </source>
</evidence>
<comment type="caution">
    <text evidence="1">The sequence shown here is derived from an EMBL/GenBank/DDBJ whole genome shotgun (WGS) entry which is preliminary data.</text>
</comment>
<evidence type="ECO:0000313" key="1">
    <source>
        <dbReference type="EMBL" id="MBA8886697.1"/>
    </source>
</evidence>
<dbReference type="AlphaFoldDB" id="A0A839EQT8"/>